<comment type="function">
    <text evidence="5 8">Catalyzes the oxidation of uric acid to 5-hydroxyisourate, which is further processed to form (S)-allantoin.</text>
</comment>
<dbReference type="InterPro" id="IPR019842">
    <property type="entry name" value="Uricase_CS"/>
</dbReference>
<comment type="caution">
    <text evidence="9">The sequence shown here is derived from an EMBL/GenBank/DDBJ whole genome shotgun (WGS) entry which is preliminary data.</text>
</comment>
<dbReference type="PRINTS" id="PR00093">
    <property type="entry name" value="URICASE"/>
</dbReference>
<dbReference type="NCBIfam" id="TIGR03383">
    <property type="entry name" value="urate_oxi"/>
    <property type="match status" value="1"/>
</dbReference>
<evidence type="ECO:0000256" key="5">
    <source>
        <dbReference type="PIRNR" id="PIRNR000241"/>
    </source>
</evidence>
<organism evidence="9 10">
    <name type="scientific">Microbacterium aurantiacum</name>
    <dbReference type="NCBI Taxonomy" id="162393"/>
    <lineage>
        <taxon>Bacteria</taxon>
        <taxon>Bacillati</taxon>
        <taxon>Actinomycetota</taxon>
        <taxon>Actinomycetes</taxon>
        <taxon>Micrococcales</taxon>
        <taxon>Microbacteriaceae</taxon>
        <taxon>Microbacterium</taxon>
    </lineage>
</organism>
<evidence type="ECO:0000256" key="4">
    <source>
        <dbReference type="ARBA" id="ARBA00023002"/>
    </source>
</evidence>
<evidence type="ECO:0000256" key="8">
    <source>
        <dbReference type="RuleBase" id="RU004455"/>
    </source>
</evidence>
<feature type="active site" description="Charge relay system" evidence="6">
    <location>
        <position position="254"/>
    </location>
</feature>
<comment type="pathway">
    <text evidence="1 5">Purine metabolism; urate degradation; (S)-allantoin from urate: step 1/3.</text>
</comment>
<feature type="binding site" evidence="7">
    <location>
        <position position="179"/>
    </location>
    <ligand>
        <name>5-hydroxyisourate</name>
        <dbReference type="ChEBI" id="CHEBI:18072"/>
    </ligand>
</feature>
<evidence type="ECO:0000256" key="6">
    <source>
        <dbReference type="PIRSR" id="PIRSR000241-1"/>
    </source>
</evidence>
<dbReference type="SUPFAM" id="SSF55620">
    <property type="entry name" value="Tetrahydrobiopterin biosynthesis enzymes-like"/>
    <property type="match status" value="2"/>
</dbReference>
<feature type="active site" description="Charge relay system" evidence="6">
    <location>
        <position position="61"/>
    </location>
</feature>
<keyword evidence="3 5" id="KW-0659">Purine metabolism</keyword>
<evidence type="ECO:0000256" key="3">
    <source>
        <dbReference type="ARBA" id="ARBA00022631"/>
    </source>
</evidence>
<accession>A0A0M9VMM8</accession>
<keyword evidence="10" id="KW-1185">Reference proteome</keyword>
<dbReference type="EC" id="1.7.3.3" evidence="5 8"/>
<dbReference type="Pfam" id="PF01014">
    <property type="entry name" value="Uricase"/>
    <property type="match status" value="2"/>
</dbReference>
<evidence type="ECO:0000256" key="7">
    <source>
        <dbReference type="PIRSR" id="PIRSR000241-2"/>
    </source>
</evidence>
<protein>
    <recommendedName>
        <fullName evidence="5 8">Uricase</fullName>
        <ecNumber evidence="5 8">1.7.3.3</ecNumber>
    </recommendedName>
    <alternativeName>
        <fullName evidence="5">Urate oxidase</fullName>
    </alternativeName>
</protein>
<evidence type="ECO:0000313" key="9">
    <source>
        <dbReference type="EMBL" id="KOS12182.1"/>
    </source>
</evidence>
<feature type="binding site" evidence="7">
    <location>
        <position position="61"/>
    </location>
    <ligand>
        <name>urate</name>
        <dbReference type="ChEBI" id="CHEBI:17775"/>
    </ligand>
</feature>
<keyword evidence="4 5" id="KW-0560">Oxidoreductase</keyword>
<name>A0A0M9VMM8_9MICO</name>
<dbReference type="PANTHER" id="PTHR42874">
    <property type="entry name" value="URICASE"/>
    <property type="match status" value="1"/>
</dbReference>
<dbReference type="GO" id="GO:0004846">
    <property type="term" value="F:urate oxidase activity"/>
    <property type="evidence" value="ECO:0007669"/>
    <property type="project" value="UniProtKB-EC"/>
</dbReference>
<proteinExistence type="inferred from homology"/>
<feature type="binding site" evidence="7">
    <location>
        <position position="226"/>
    </location>
    <ligand>
        <name>urate</name>
        <dbReference type="ChEBI" id="CHEBI:17775"/>
    </ligand>
</feature>
<sequence>MTDVTVSLGANKYGKAENRVVRIYRDTPRHEIVDLNVTSQLRGQAFSDSFLTGDNSLIVATDTQKNTAFAFAKEVGIPSPEEYLLALGEHFVSEFDWVEGGLWQAEQYEWERITAGGRPHDHSFVRRGQATRLAAVQKADGATHVIGGIRDLTVLKSSGSAFTGFPRDKYTTLVETDDRIMATSVTGRWRFLPDAVAAGFDYNALYTEVVDVMLEVFASVHSLALQQTLFAMGKAVIEARPEIAEVRFAMPNKHHFVYDLSPFGLDNPNEVFYAADRPYGLIEGTIARDGAAPAPEAWLDIPQFV</sequence>
<comment type="similarity">
    <text evidence="2 5 8">Belongs to the uricase family.</text>
</comment>
<dbReference type="EMBL" id="LAVO01000001">
    <property type="protein sequence ID" value="KOS12182.1"/>
    <property type="molecule type" value="Genomic_DNA"/>
</dbReference>
<dbReference type="PROSITE" id="PS00366">
    <property type="entry name" value="URICASE"/>
    <property type="match status" value="1"/>
</dbReference>
<feature type="binding site" evidence="7">
    <location>
        <position position="179"/>
    </location>
    <ligand>
        <name>urate</name>
        <dbReference type="ChEBI" id="CHEBI:17775"/>
    </ligand>
</feature>
<dbReference type="InterPro" id="IPR002042">
    <property type="entry name" value="Uricase"/>
</dbReference>
<evidence type="ECO:0000313" key="10">
    <source>
        <dbReference type="Proteomes" id="UP000037737"/>
    </source>
</evidence>
<evidence type="ECO:0000256" key="2">
    <source>
        <dbReference type="ARBA" id="ARBA00009760"/>
    </source>
</evidence>
<gene>
    <name evidence="9" type="ORF">XI38_02010</name>
</gene>
<dbReference type="Proteomes" id="UP000037737">
    <property type="component" value="Unassembled WGS sequence"/>
</dbReference>
<dbReference type="UniPathway" id="UPA00394">
    <property type="reaction ID" value="UER00650"/>
</dbReference>
<feature type="binding site" evidence="7">
    <location>
        <position position="252"/>
    </location>
    <ligand>
        <name>O2</name>
        <dbReference type="ChEBI" id="CHEBI:15379"/>
    </ligand>
</feature>
<feature type="binding site" evidence="7">
    <location>
        <position position="61"/>
    </location>
    <ligand>
        <name>5-hydroxyisourate</name>
        <dbReference type="ChEBI" id="CHEBI:18072"/>
    </ligand>
</feature>
<feature type="binding site" evidence="7">
    <location>
        <position position="252"/>
    </location>
    <ligand>
        <name>urate</name>
        <dbReference type="ChEBI" id="CHEBI:17775"/>
    </ligand>
</feature>
<feature type="binding site" evidence="7">
    <location>
        <position position="162"/>
    </location>
    <ligand>
        <name>5-hydroxyisourate</name>
        <dbReference type="ChEBI" id="CHEBI:18072"/>
    </ligand>
</feature>
<feature type="active site" description="Charge relay system" evidence="6">
    <location>
        <position position="15"/>
    </location>
</feature>
<dbReference type="GO" id="GO:0006144">
    <property type="term" value="P:purine nucleobase metabolic process"/>
    <property type="evidence" value="ECO:0007669"/>
    <property type="project" value="UniProtKB-KW"/>
</dbReference>
<dbReference type="PIRSF" id="PIRSF000241">
    <property type="entry name" value="Urate_oxidase"/>
    <property type="match status" value="1"/>
</dbReference>
<dbReference type="AlphaFoldDB" id="A0A0M9VMM8"/>
<feature type="binding site" evidence="7">
    <location>
        <position position="226"/>
    </location>
    <ligand>
        <name>5-hydroxyisourate</name>
        <dbReference type="ChEBI" id="CHEBI:18072"/>
    </ligand>
</feature>
<reference evidence="9" key="1">
    <citation type="submission" date="2015-04" db="EMBL/GenBank/DDBJ databases">
        <title>Complete genome sequence of Microbacterium chocolatum SIT 101, a bacterium enantioselectively hydrolyzing mesomeric diesters.</title>
        <authorList>
            <person name="Li X."/>
            <person name="Xu Y."/>
        </authorList>
    </citation>
    <scope>NUCLEOTIDE SEQUENCE [LARGE SCALE GENOMIC DNA]</scope>
    <source>
        <strain evidence="9">SIT 101</strain>
    </source>
</reference>
<feature type="binding site" evidence="7">
    <location>
        <position position="252"/>
    </location>
    <ligand>
        <name>5-hydroxyisourate</name>
        <dbReference type="ChEBI" id="CHEBI:18072"/>
    </ligand>
</feature>
<feature type="binding site" evidence="7">
    <location>
        <position position="62"/>
    </location>
    <ligand>
        <name>urate</name>
        <dbReference type="ChEBI" id="CHEBI:17775"/>
    </ligand>
</feature>
<feature type="binding site" evidence="7">
    <location>
        <position position="61"/>
    </location>
    <ligand>
        <name>O2</name>
        <dbReference type="ChEBI" id="CHEBI:15379"/>
    </ligand>
</feature>
<dbReference type="PANTHER" id="PTHR42874:SF1">
    <property type="entry name" value="URICASE"/>
    <property type="match status" value="1"/>
</dbReference>
<dbReference type="GO" id="GO:0019628">
    <property type="term" value="P:urate catabolic process"/>
    <property type="evidence" value="ECO:0007669"/>
    <property type="project" value="UniProtKB-UniPathway"/>
</dbReference>
<dbReference type="Gene3D" id="3.10.270.10">
    <property type="entry name" value="Urate Oxidase"/>
    <property type="match status" value="1"/>
</dbReference>
<evidence type="ECO:0000256" key="1">
    <source>
        <dbReference type="ARBA" id="ARBA00004831"/>
    </source>
</evidence>
<feature type="binding site" evidence="7">
    <location>
        <position position="162"/>
    </location>
    <ligand>
        <name>urate</name>
        <dbReference type="ChEBI" id="CHEBI:17775"/>
    </ligand>
</feature>
<feature type="binding site" evidence="7">
    <location>
        <position position="62"/>
    </location>
    <ligand>
        <name>5-hydroxyisourate</name>
        <dbReference type="ChEBI" id="CHEBI:18072"/>
    </ligand>
</feature>
<dbReference type="PATRIC" id="fig|84292.3.peg.419"/>
<comment type="catalytic activity">
    <reaction evidence="5 8">
        <text>urate + O2 + H2O = 5-hydroxyisourate + H2O2</text>
        <dbReference type="Rhea" id="RHEA:21368"/>
        <dbReference type="ChEBI" id="CHEBI:15377"/>
        <dbReference type="ChEBI" id="CHEBI:15379"/>
        <dbReference type="ChEBI" id="CHEBI:16240"/>
        <dbReference type="ChEBI" id="CHEBI:17775"/>
        <dbReference type="ChEBI" id="CHEBI:18072"/>
        <dbReference type="EC" id="1.7.3.3"/>
    </reaction>
</comment>